<keyword evidence="12" id="KW-1185">Reference proteome</keyword>
<dbReference type="GO" id="GO:0102965">
    <property type="term" value="F:alcohol-forming long-chain fatty acyl-CoA reductase activity"/>
    <property type="evidence" value="ECO:0007669"/>
    <property type="project" value="UniProtKB-EC"/>
</dbReference>
<comment type="similarity">
    <text evidence="2 9">Belongs to the fatty acyl-CoA reductase family.</text>
</comment>
<dbReference type="FunFam" id="3.40.50.720:FF:000143">
    <property type="entry name" value="Fatty acyl-CoA reductase"/>
    <property type="match status" value="1"/>
</dbReference>
<evidence type="ECO:0000313" key="12">
    <source>
        <dbReference type="Proteomes" id="UP000694867"/>
    </source>
</evidence>
<keyword evidence="7" id="KW-0472">Membrane</keyword>
<dbReference type="InterPro" id="IPR026055">
    <property type="entry name" value="FAR"/>
</dbReference>
<keyword evidence="9" id="KW-0560">Oxidoreductase</keyword>
<dbReference type="Pfam" id="PF07993">
    <property type="entry name" value="NAD_binding_4"/>
    <property type="match status" value="1"/>
</dbReference>
<dbReference type="Pfam" id="PF03015">
    <property type="entry name" value="Sterile"/>
    <property type="match status" value="1"/>
</dbReference>
<evidence type="ECO:0000256" key="1">
    <source>
        <dbReference type="ARBA" id="ARBA00004141"/>
    </source>
</evidence>
<evidence type="ECO:0000256" key="2">
    <source>
        <dbReference type="ARBA" id="ARBA00005928"/>
    </source>
</evidence>
<reference evidence="13" key="1">
    <citation type="submission" date="2025-08" db="UniProtKB">
        <authorList>
            <consortium name="RefSeq"/>
        </authorList>
    </citation>
    <scope>IDENTIFICATION</scope>
</reference>
<proteinExistence type="inferred from homology"/>
<comment type="subcellular location">
    <subcellularLocation>
        <location evidence="1">Membrane</location>
        <topology evidence="1">Multi-pass membrane protein</topology>
    </subcellularLocation>
</comment>
<dbReference type="PANTHER" id="PTHR11011">
    <property type="entry name" value="MALE STERILITY PROTEIN 2-RELATED"/>
    <property type="match status" value="1"/>
</dbReference>
<dbReference type="CDD" id="cd09071">
    <property type="entry name" value="FAR_C"/>
    <property type="match status" value="1"/>
</dbReference>
<organism evidence="12 13">
    <name type="scientific">Galendromus occidentalis</name>
    <name type="common">western predatory mite</name>
    <dbReference type="NCBI Taxonomy" id="34638"/>
    <lineage>
        <taxon>Eukaryota</taxon>
        <taxon>Metazoa</taxon>
        <taxon>Ecdysozoa</taxon>
        <taxon>Arthropoda</taxon>
        <taxon>Chelicerata</taxon>
        <taxon>Arachnida</taxon>
        <taxon>Acari</taxon>
        <taxon>Parasitiformes</taxon>
        <taxon>Mesostigmata</taxon>
        <taxon>Gamasina</taxon>
        <taxon>Phytoseioidea</taxon>
        <taxon>Phytoseiidae</taxon>
        <taxon>Typhlodrominae</taxon>
        <taxon>Galendromus</taxon>
    </lineage>
</organism>
<comment type="function">
    <text evidence="9">Catalyzes the reduction of fatty acyl-CoA to fatty alcohols.</text>
</comment>
<evidence type="ECO:0000256" key="7">
    <source>
        <dbReference type="ARBA" id="ARBA00023136"/>
    </source>
</evidence>
<dbReference type="InterPro" id="IPR013120">
    <property type="entry name" value="FAR_NAD-bd"/>
</dbReference>
<dbReference type="AlphaFoldDB" id="A0AAJ7SDE5"/>
<evidence type="ECO:0000256" key="5">
    <source>
        <dbReference type="ARBA" id="ARBA00022989"/>
    </source>
</evidence>
<sequence length="501" mass="57191">MEQYVGVSKFFAGKTLFVTGCTGFVGKVLLEKILRSCPDVGSIFVLARPKRGETLEERFTQIFRSALFNRVRSEFPELLLKVKFVNGDMLQDRLGVSDEDLQTLRKEVDIVVHSAASVRFDAPLRDAVHMNLCGTKKLLDMARTFEKLKVFVHISTCYANCDNDVIEERIYDSEHDSEKIMEMVECLDEKSLEKMQEELLAEKPNTYTFTKHLTELMIQKYNETVPFTITIVRPSIVVASMSEPFPGWVDNYNGPSGMVCATACGLLKSIYSRSEMRTDLIPVDIVAKTVILAAWRAGTTDSKKIGIYNCAIGDRAPSFTWGDFANFQKKLVKEVTFNNAVRYPALTLRSNWTMHKLSMIFQHFLPAFIGDSVLSIIGKKPFLNKVYEQISAMQSALSFFTTHEWTFRTEKLEELSEFLDENDRREFDIDVGSLIWDDFLVDYVRGLRDHVLKEEHKGESTRIRTLYLINQAQNCLLACGALVAFKEIRWLAESLDGYFSA</sequence>
<dbReference type="Proteomes" id="UP000694867">
    <property type="component" value="Unplaced"/>
</dbReference>
<dbReference type="InterPro" id="IPR036291">
    <property type="entry name" value="NAD(P)-bd_dom_sf"/>
</dbReference>
<dbReference type="SUPFAM" id="SSF51735">
    <property type="entry name" value="NAD(P)-binding Rossmann-fold domains"/>
    <property type="match status" value="1"/>
</dbReference>
<protein>
    <recommendedName>
        <fullName evidence="9">Fatty acyl-CoA reductase</fullName>
        <ecNumber evidence="9">1.2.1.84</ecNumber>
    </recommendedName>
</protein>
<keyword evidence="3 9" id="KW-0444">Lipid biosynthesis</keyword>
<keyword evidence="9" id="KW-0521">NADP</keyword>
<keyword evidence="4" id="KW-0812">Transmembrane</keyword>
<feature type="domain" description="Thioester reductase (TE)" evidence="11">
    <location>
        <begin position="18"/>
        <end position="289"/>
    </location>
</feature>
<evidence type="ECO:0000313" key="13">
    <source>
        <dbReference type="RefSeq" id="XP_028966444.1"/>
    </source>
</evidence>
<dbReference type="GO" id="GO:0080019">
    <property type="term" value="F:alcohol-forming very long-chain fatty acyl-CoA reductase activity"/>
    <property type="evidence" value="ECO:0007669"/>
    <property type="project" value="InterPro"/>
</dbReference>
<dbReference type="KEGG" id="goe:100899029"/>
<comment type="catalytic activity">
    <reaction evidence="8 9">
        <text>a long-chain fatty acyl-CoA + 2 NADPH + 2 H(+) = a long-chain primary fatty alcohol + 2 NADP(+) + CoA</text>
        <dbReference type="Rhea" id="RHEA:52716"/>
        <dbReference type="ChEBI" id="CHEBI:15378"/>
        <dbReference type="ChEBI" id="CHEBI:57287"/>
        <dbReference type="ChEBI" id="CHEBI:57783"/>
        <dbReference type="ChEBI" id="CHEBI:58349"/>
        <dbReference type="ChEBI" id="CHEBI:77396"/>
        <dbReference type="ChEBI" id="CHEBI:83139"/>
        <dbReference type="EC" id="1.2.1.84"/>
    </reaction>
</comment>
<evidence type="ECO:0000256" key="8">
    <source>
        <dbReference type="ARBA" id="ARBA00052530"/>
    </source>
</evidence>
<dbReference type="PANTHER" id="PTHR11011:SF116">
    <property type="entry name" value="FATTY ACYL-COA REDUCTASE CG5065-RELATED"/>
    <property type="match status" value="1"/>
</dbReference>
<dbReference type="Gene3D" id="3.40.50.720">
    <property type="entry name" value="NAD(P)-binding Rossmann-like Domain"/>
    <property type="match status" value="1"/>
</dbReference>
<name>A0AAJ7SDE5_9ACAR</name>
<feature type="domain" description="Fatty acyl-CoA reductase C-terminal" evidence="10">
    <location>
        <begin position="363"/>
        <end position="454"/>
    </location>
</feature>
<accession>A0AAJ7SDE5</accession>
<evidence type="ECO:0000256" key="3">
    <source>
        <dbReference type="ARBA" id="ARBA00022516"/>
    </source>
</evidence>
<dbReference type="GO" id="GO:0016020">
    <property type="term" value="C:membrane"/>
    <property type="evidence" value="ECO:0007669"/>
    <property type="project" value="UniProtKB-SubCell"/>
</dbReference>
<dbReference type="EC" id="1.2.1.84" evidence="9"/>
<evidence type="ECO:0000256" key="9">
    <source>
        <dbReference type="RuleBase" id="RU363097"/>
    </source>
</evidence>
<keyword evidence="5" id="KW-1133">Transmembrane helix</keyword>
<evidence type="ECO:0000256" key="4">
    <source>
        <dbReference type="ARBA" id="ARBA00022692"/>
    </source>
</evidence>
<evidence type="ECO:0000259" key="11">
    <source>
        <dbReference type="Pfam" id="PF07993"/>
    </source>
</evidence>
<dbReference type="GO" id="GO:0005777">
    <property type="term" value="C:peroxisome"/>
    <property type="evidence" value="ECO:0007669"/>
    <property type="project" value="TreeGrafter"/>
</dbReference>
<evidence type="ECO:0000256" key="6">
    <source>
        <dbReference type="ARBA" id="ARBA00023098"/>
    </source>
</evidence>
<keyword evidence="6 9" id="KW-0443">Lipid metabolism</keyword>
<dbReference type="CDD" id="cd05236">
    <property type="entry name" value="FAR-N_SDR_e"/>
    <property type="match status" value="1"/>
</dbReference>
<dbReference type="GO" id="GO:0035336">
    <property type="term" value="P:long-chain fatty-acyl-CoA metabolic process"/>
    <property type="evidence" value="ECO:0007669"/>
    <property type="project" value="TreeGrafter"/>
</dbReference>
<dbReference type="GeneID" id="100899029"/>
<dbReference type="InterPro" id="IPR033640">
    <property type="entry name" value="FAR_C"/>
</dbReference>
<gene>
    <name evidence="13" type="primary">LOC100899029</name>
</gene>
<evidence type="ECO:0000259" key="10">
    <source>
        <dbReference type="Pfam" id="PF03015"/>
    </source>
</evidence>
<dbReference type="RefSeq" id="XP_028966444.1">
    <property type="nucleotide sequence ID" value="XM_029110611.1"/>
</dbReference>